<dbReference type="Proteomes" id="UP000663829">
    <property type="component" value="Unassembled WGS sequence"/>
</dbReference>
<keyword evidence="1" id="KW-0812">Transmembrane</keyword>
<evidence type="ECO:0000313" key="2">
    <source>
        <dbReference type="EMBL" id="CAF1679871.1"/>
    </source>
</evidence>
<dbReference type="EMBL" id="CAJOBC010152759">
    <property type="protein sequence ID" value="CAF4677945.1"/>
    <property type="molecule type" value="Genomic_DNA"/>
</dbReference>
<evidence type="ECO:0000256" key="1">
    <source>
        <dbReference type="SAM" id="Phobius"/>
    </source>
</evidence>
<protein>
    <submittedName>
        <fullName evidence="2">Uncharacterized protein</fullName>
    </submittedName>
</protein>
<evidence type="ECO:0000313" key="4">
    <source>
        <dbReference type="Proteomes" id="UP000663829"/>
    </source>
</evidence>
<dbReference type="OrthoDB" id="116380at2759"/>
<accession>A0A816GUW3</accession>
<evidence type="ECO:0000313" key="3">
    <source>
        <dbReference type="EMBL" id="CAF4677945.1"/>
    </source>
</evidence>
<reference evidence="2" key="1">
    <citation type="submission" date="2021-02" db="EMBL/GenBank/DDBJ databases">
        <authorList>
            <person name="Nowell W R."/>
        </authorList>
    </citation>
    <scope>NUCLEOTIDE SEQUENCE</scope>
</reference>
<feature type="non-terminal residue" evidence="2">
    <location>
        <position position="1"/>
    </location>
</feature>
<feature type="transmembrane region" description="Helical" evidence="1">
    <location>
        <begin position="33"/>
        <end position="56"/>
    </location>
</feature>
<name>A0A816GUW3_9BILA</name>
<organism evidence="2 4">
    <name type="scientific">Didymodactylos carnosus</name>
    <dbReference type="NCBI Taxonomy" id="1234261"/>
    <lineage>
        <taxon>Eukaryota</taxon>
        <taxon>Metazoa</taxon>
        <taxon>Spiralia</taxon>
        <taxon>Gnathifera</taxon>
        <taxon>Rotifera</taxon>
        <taxon>Eurotatoria</taxon>
        <taxon>Bdelloidea</taxon>
        <taxon>Philodinida</taxon>
        <taxon>Philodinidae</taxon>
        <taxon>Didymodactylos</taxon>
    </lineage>
</organism>
<dbReference type="Gene3D" id="1.20.1110.10">
    <property type="entry name" value="Calcium-transporting ATPase, transmembrane domain"/>
    <property type="match status" value="1"/>
</dbReference>
<dbReference type="PANTHER" id="PTHR42861">
    <property type="entry name" value="CALCIUM-TRANSPORTING ATPASE"/>
    <property type="match status" value="1"/>
</dbReference>
<keyword evidence="4" id="KW-1185">Reference proteome</keyword>
<dbReference type="Proteomes" id="UP000681722">
    <property type="component" value="Unassembled WGS sequence"/>
</dbReference>
<proteinExistence type="predicted"/>
<sequence>IATGGKTFFGVAVDLVNKGDDDAGHLQRILAKIGNFCIISITIFLVAEILVMYAGFRYSYRRGIDNLLVLLIGK</sequence>
<dbReference type="AlphaFoldDB" id="A0A816GUW3"/>
<gene>
    <name evidence="2" type="ORF">GPM918_LOCUS46574</name>
    <name evidence="3" type="ORF">SRO942_LOCUS51005</name>
</gene>
<keyword evidence="1" id="KW-1133">Transmembrane helix</keyword>
<keyword evidence="1" id="KW-0472">Membrane</keyword>
<dbReference type="EMBL" id="CAJNOQ010065850">
    <property type="protein sequence ID" value="CAF1679871.1"/>
    <property type="molecule type" value="Genomic_DNA"/>
</dbReference>
<comment type="caution">
    <text evidence="2">The sequence shown here is derived from an EMBL/GenBank/DDBJ whole genome shotgun (WGS) entry which is preliminary data.</text>
</comment>